<dbReference type="EMBL" id="CP125292">
    <property type="protein sequence ID" value="WHM20198.1"/>
    <property type="molecule type" value="Genomic_DNA"/>
</dbReference>
<dbReference type="Gene3D" id="2.40.50.140">
    <property type="entry name" value="Nucleic acid-binding proteins"/>
    <property type="match status" value="1"/>
</dbReference>
<organism evidence="2 3">
    <name type="scientific">Bacillus subtilis</name>
    <dbReference type="NCBI Taxonomy" id="1423"/>
    <lineage>
        <taxon>Bacteria</taxon>
        <taxon>Bacillati</taxon>
        <taxon>Bacillota</taxon>
        <taxon>Bacilli</taxon>
        <taxon>Bacillales</taxon>
        <taxon>Bacillaceae</taxon>
        <taxon>Bacillus</taxon>
    </lineage>
</organism>
<dbReference type="InterPro" id="IPR041692">
    <property type="entry name" value="HHH_9"/>
</dbReference>
<dbReference type="Pfam" id="PF17674">
    <property type="entry name" value="HHH_9"/>
    <property type="match status" value="1"/>
</dbReference>
<dbReference type="SUPFAM" id="SSF47781">
    <property type="entry name" value="RuvA domain 2-like"/>
    <property type="match status" value="2"/>
</dbReference>
<dbReference type="InterPro" id="IPR012340">
    <property type="entry name" value="NA-bd_OB-fold"/>
</dbReference>
<dbReference type="Gene3D" id="3.30.420.140">
    <property type="entry name" value="YqgF/RNase H-like domain"/>
    <property type="match status" value="1"/>
</dbReference>
<protein>
    <submittedName>
        <fullName evidence="2">Tex family protein</fullName>
    </submittedName>
</protein>
<evidence type="ECO:0000313" key="3">
    <source>
        <dbReference type="Proteomes" id="UP001229422"/>
    </source>
</evidence>
<dbReference type="CDD" id="cd05685">
    <property type="entry name" value="S1_Tex"/>
    <property type="match status" value="1"/>
</dbReference>
<dbReference type="FunFam" id="1.10.10.650:FF:000001">
    <property type="entry name" value="S1 RNA-binding domain 1"/>
    <property type="match status" value="1"/>
</dbReference>
<evidence type="ECO:0000259" key="1">
    <source>
        <dbReference type="PROSITE" id="PS50126"/>
    </source>
</evidence>
<dbReference type="InterPro" id="IPR044146">
    <property type="entry name" value="S1_Tex"/>
</dbReference>
<dbReference type="GO" id="GO:0003729">
    <property type="term" value="F:mRNA binding"/>
    <property type="evidence" value="ECO:0007669"/>
    <property type="project" value="UniProtKB-ARBA"/>
</dbReference>
<dbReference type="FunFam" id="2.40.50.140:FF:000051">
    <property type="entry name" value="RNA-binding transcriptional accessory protein"/>
    <property type="match status" value="1"/>
</dbReference>
<dbReference type="SMART" id="SM00732">
    <property type="entry name" value="YqgFc"/>
    <property type="match status" value="1"/>
</dbReference>
<dbReference type="InterPro" id="IPR050437">
    <property type="entry name" value="Ribos_protein_bS1-like"/>
</dbReference>
<dbReference type="InterPro" id="IPR023319">
    <property type="entry name" value="Tex-like_HTH_dom_sf"/>
</dbReference>
<dbReference type="FunFam" id="3.30.420.140:FF:000001">
    <property type="entry name" value="RNA-binding transcriptional accessory protein"/>
    <property type="match status" value="1"/>
</dbReference>
<dbReference type="Pfam" id="PF00575">
    <property type="entry name" value="S1"/>
    <property type="match status" value="1"/>
</dbReference>
<dbReference type="InterPro" id="IPR055179">
    <property type="entry name" value="Tex-like_central_region"/>
</dbReference>
<dbReference type="AlphaFoldDB" id="A0AAQ3EN78"/>
<dbReference type="InterPro" id="IPR032639">
    <property type="entry name" value="Tex_YqgF"/>
</dbReference>
<dbReference type="InterPro" id="IPR037027">
    <property type="entry name" value="YqgF/RNaseH-like_dom_sf"/>
</dbReference>
<dbReference type="InterPro" id="IPR006641">
    <property type="entry name" value="YqgF/RNaseH-like_dom"/>
</dbReference>
<dbReference type="RefSeq" id="WP_041057175.1">
    <property type="nucleotide sequence ID" value="NZ_CP035403.1"/>
</dbReference>
<name>A0AAQ3EN78_BACIU</name>
<proteinExistence type="predicted"/>
<dbReference type="InterPro" id="IPR003029">
    <property type="entry name" value="S1_domain"/>
</dbReference>
<dbReference type="InterPro" id="IPR018974">
    <property type="entry name" value="Tex-like_N"/>
</dbReference>
<dbReference type="GO" id="GO:0006139">
    <property type="term" value="P:nucleobase-containing compound metabolic process"/>
    <property type="evidence" value="ECO:0007669"/>
    <property type="project" value="InterPro"/>
</dbReference>
<dbReference type="Pfam" id="PF22706">
    <property type="entry name" value="Tex_central_region"/>
    <property type="match status" value="1"/>
</dbReference>
<dbReference type="GO" id="GO:0006412">
    <property type="term" value="P:translation"/>
    <property type="evidence" value="ECO:0007669"/>
    <property type="project" value="TreeGrafter"/>
</dbReference>
<dbReference type="Pfam" id="PF16921">
    <property type="entry name" value="Tex_YqgF"/>
    <property type="match status" value="1"/>
</dbReference>
<dbReference type="SUPFAM" id="SSF50249">
    <property type="entry name" value="Nucleic acid-binding proteins"/>
    <property type="match status" value="1"/>
</dbReference>
<sequence>METSALLKQQIAKEIGLSQKHVESVIRLLEDGNTVPFIARYRKEQTGSMDEVQIQTISERWQYIQNLNQRKEEVIRLIAEQDKLTDDLKRKIEQSVKLQEVEDLYRPYKQKRKTKATVAKSKGLEPLADYILTLPQDDRLAATADQYISEEKEVFTREEAIEGAKHIIAEQISDEPTFRKWIRQETFKRGTIKSTAGKSADTDEKNVYEMYYEYEEPIAKVVPHRVLAMNRGEKEDILKVAIEPPADHIKAYLEKQIIKNRSTSVREILQETIEDSYKRLIQPAIEREIRKELSEKADEQAIHIFSENLRKLLLQPPMKGKTVLGVDPAFRTGCKLAVSDETGKVLKIDVIYPHAPVNKTKEAHEKVKKILEQYQVEMVAIGNGTASRETEQFIVNVLKDMPRKIYYVIVNEAGASVYSASELAREEFPDLKVEERSAVSIARRLQDPLAELVKIDPKSVGVGQYQHDVSQKRLNESLRFVVETVVNQVGVNVNTASAALLQYVAGLSKSVAGNVVKKREEIGKFSNRKELKDIPRLGAKTYEQCIGFLRVQEGTEPLDRTGIHPESYKETKALLKKLGLSTEHIGTAELKDKINQLALSETAKELGIGEITLKDICEQLTRPERDPRDEVPKPLLKTDVLQLEDLKEGMELQGTVRNVVDFGAFVDIGVKQDGLVHISKLSNQFVKHPLDVVSVGDIVTVWVDGVDVQKGRVSLSMVK</sequence>
<dbReference type="PANTHER" id="PTHR10724:SF10">
    <property type="entry name" value="S1 RNA-BINDING DOMAIN-CONTAINING PROTEIN 1"/>
    <property type="match status" value="1"/>
</dbReference>
<feature type="domain" description="S1 motif" evidence="1">
    <location>
        <begin position="649"/>
        <end position="718"/>
    </location>
</feature>
<gene>
    <name evidence="2" type="primary">tex</name>
    <name evidence="2" type="ORF">QL281_15225</name>
</gene>
<reference evidence="2" key="1">
    <citation type="submission" date="2023-05" db="EMBL/GenBank/DDBJ databases">
        <title>Complete genome sequence of Bacillus subtilis SRCM117797 isolated from Soybean paste.</title>
        <authorList>
            <person name="Abraha H.B."/>
            <person name="Kim K.-P."/>
            <person name="Ryu M.-S."/>
            <person name="Jeong D.-Y."/>
        </authorList>
    </citation>
    <scope>NUCLEOTIDE SEQUENCE</scope>
    <source>
        <strain evidence="2">SRCM117797</strain>
    </source>
</reference>
<dbReference type="PROSITE" id="PS50126">
    <property type="entry name" value="S1"/>
    <property type="match status" value="1"/>
</dbReference>
<dbReference type="FunFam" id="1.10.150.310:FF:000001">
    <property type="entry name" value="RNA-binding transcriptional accessory protein"/>
    <property type="match status" value="1"/>
</dbReference>
<dbReference type="Gene3D" id="1.10.3500.10">
    <property type="entry name" value="Tex N-terminal region-like"/>
    <property type="match status" value="1"/>
</dbReference>
<dbReference type="InterPro" id="IPR012337">
    <property type="entry name" value="RNaseH-like_sf"/>
</dbReference>
<dbReference type="Gene3D" id="1.10.150.310">
    <property type="entry name" value="Tex RuvX-like domain-like"/>
    <property type="match status" value="1"/>
</dbReference>
<accession>A0AAQ3EN78</accession>
<dbReference type="InterPro" id="IPR023323">
    <property type="entry name" value="Tex-like_dom_sf"/>
</dbReference>
<dbReference type="Proteomes" id="UP001229422">
    <property type="component" value="Chromosome"/>
</dbReference>
<dbReference type="SMART" id="SM00316">
    <property type="entry name" value="S1"/>
    <property type="match status" value="1"/>
</dbReference>
<dbReference type="Gene3D" id="1.10.10.650">
    <property type="entry name" value="RuvA domain 2-like"/>
    <property type="match status" value="1"/>
</dbReference>
<dbReference type="GO" id="GO:0003735">
    <property type="term" value="F:structural constituent of ribosome"/>
    <property type="evidence" value="ECO:0007669"/>
    <property type="project" value="TreeGrafter"/>
</dbReference>
<dbReference type="GO" id="GO:0005737">
    <property type="term" value="C:cytoplasm"/>
    <property type="evidence" value="ECO:0007669"/>
    <property type="project" value="UniProtKB-ARBA"/>
</dbReference>
<dbReference type="SUPFAM" id="SSF158832">
    <property type="entry name" value="Tex N-terminal region-like"/>
    <property type="match status" value="1"/>
</dbReference>
<dbReference type="Pfam" id="PF12836">
    <property type="entry name" value="HHH_3"/>
    <property type="match status" value="1"/>
</dbReference>
<evidence type="ECO:0000313" key="2">
    <source>
        <dbReference type="EMBL" id="WHM20198.1"/>
    </source>
</evidence>
<dbReference type="InterPro" id="IPR010994">
    <property type="entry name" value="RuvA_2-like"/>
</dbReference>
<dbReference type="SUPFAM" id="SSF53098">
    <property type="entry name" value="Ribonuclease H-like"/>
    <property type="match status" value="1"/>
</dbReference>
<dbReference type="Pfam" id="PF09371">
    <property type="entry name" value="Tex_N"/>
    <property type="match status" value="1"/>
</dbReference>
<dbReference type="PANTHER" id="PTHR10724">
    <property type="entry name" value="30S RIBOSOMAL PROTEIN S1"/>
    <property type="match status" value="1"/>
</dbReference>